<evidence type="ECO:0000256" key="4">
    <source>
        <dbReference type="ARBA" id="ARBA00022692"/>
    </source>
</evidence>
<dbReference type="SUPFAM" id="SSF58104">
    <property type="entry name" value="Methyl-accepting chemotaxis protein (MCP) signaling domain"/>
    <property type="match status" value="1"/>
</dbReference>
<dbReference type="Pfam" id="PF00672">
    <property type="entry name" value="HAMP"/>
    <property type="match status" value="1"/>
</dbReference>
<dbReference type="RefSeq" id="WP_067035973.1">
    <property type="nucleotide sequence ID" value="NZ_FLRA01000014.1"/>
</dbReference>
<dbReference type="EMBL" id="FLRA01000014">
    <property type="protein sequence ID" value="SBT17966.1"/>
    <property type="molecule type" value="Genomic_DNA"/>
</dbReference>
<dbReference type="Pfam" id="PF02743">
    <property type="entry name" value="dCache_1"/>
    <property type="match status" value="1"/>
</dbReference>
<dbReference type="PROSITE" id="PS50111">
    <property type="entry name" value="CHEMOTAXIS_TRANSDUC_2"/>
    <property type="match status" value="1"/>
</dbReference>
<keyword evidence="2" id="KW-1003">Cell membrane</keyword>
<dbReference type="Proteomes" id="UP000092871">
    <property type="component" value="Unassembled WGS sequence"/>
</dbReference>
<proteinExistence type="inferred from homology"/>
<dbReference type="CDD" id="cd12913">
    <property type="entry name" value="PDC1_MCP_like"/>
    <property type="match status" value="1"/>
</dbReference>
<reference evidence="13 16" key="1">
    <citation type="submission" date="2016-06" db="EMBL/GenBank/DDBJ databases">
        <authorList>
            <person name="Kjaerup R.B."/>
            <person name="Dalgaard T.S."/>
            <person name="Juul-Madsen H.R."/>
        </authorList>
    </citation>
    <scope>NUCLEOTIDE SEQUENCE [LARGE SCALE GENOMIC DNA]</scope>
    <source>
        <strain evidence="13 16">CECT 5115</strain>
    </source>
</reference>
<comment type="similarity">
    <text evidence="8">Belongs to the methyl-accepting chemotaxis (MCP) protein family.</text>
</comment>
<feature type="domain" description="HAMP" evidence="12">
    <location>
        <begin position="292"/>
        <end position="346"/>
    </location>
</feature>
<gene>
    <name evidence="13" type="primary">pctC_3</name>
    <name evidence="13" type="ORF">MGA5115_02083</name>
    <name evidence="14" type="ORF">MGA5116_01322</name>
</gene>
<dbReference type="SUPFAM" id="SSF103190">
    <property type="entry name" value="Sensory domain-like"/>
    <property type="match status" value="1"/>
</dbReference>
<evidence type="ECO:0000259" key="12">
    <source>
        <dbReference type="PROSITE" id="PS50885"/>
    </source>
</evidence>
<comment type="subcellular location">
    <subcellularLocation>
        <location evidence="1">Cell membrane</location>
        <topology evidence="1">Multi-pass membrane protein</topology>
    </subcellularLocation>
</comment>
<evidence type="ECO:0000259" key="11">
    <source>
        <dbReference type="PROSITE" id="PS50111"/>
    </source>
</evidence>
<evidence type="ECO:0000256" key="6">
    <source>
        <dbReference type="ARBA" id="ARBA00023136"/>
    </source>
</evidence>
<dbReference type="InterPro" id="IPR033479">
    <property type="entry name" value="dCache_1"/>
</dbReference>
<accession>A0A1C3JS79</accession>
<dbReference type="CDD" id="cd11386">
    <property type="entry name" value="MCP_signal"/>
    <property type="match status" value="1"/>
</dbReference>
<keyword evidence="3" id="KW-0145">Chemotaxis</keyword>
<dbReference type="SMART" id="SM00304">
    <property type="entry name" value="HAMP"/>
    <property type="match status" value="2"/>
</dbReference>
<dbReference type="EMBL" id="FLRB01000008">
    <property type="protein sequence ID" value="SBT20735.1"/>
    <property type="molecule type" value="Genomic_DNA"/>
</dbReference>
<dbReference type="InterPro" id="IPR003660">
    <property type="entry name" value="HAMP_dom"/>
</dbReference>
<sequence>MRFSHKIVAASTFLLLLTVGLLSIQQLVTVRSEVENLVSNSLKEMVGGVQNTIRSEMTNKKAMAYMAAETLALNPNDQQFVKDVLEEKTFKRSFLGAGFGYQKDGAILENVDDWNPDSSYDPRQRPWYNLAKNSGKQAVTEPYLDMASGKIVISIVNPIYDGNQFVGTSFYDMDLGGLSDLVNSINLFDAGYLFIVTDKGTAIAHPNTGNNGKKLSELLPGVNLTAGTQTVSIDGTDHIVNITPDKEEGWFIVAVIDEAKAYAALGSLRNNAVIFSVIGLLVSFVVLTIMIKALLRPLDGLNRAIQNVSKGDGDLTKRIEVNNTPEFASLATGFNSFTENLQSQIQQLKHLGDEIVESGNETVEDSNKSAEATRKQMHELDLLATAIHEMAMTANEVAQSAQSASEAAQDVDRNTIEGSSVVSETARSIDSLAERIEQAVAQVRALESATSNIETILSVINDIADQTNLLALNAAIEAARAGESGRGFAVVADEVRTLAQRTQESTTEIRSMIEQLQAGSTAVSNAMNESRNTASEAVEKAKFADEALRKISVSIERISDMNIQIASSAQEQSHVAEDISTNAVKIKDLSVQVSDLADSSNASMQKQRESTSAQKALLDRFIV</sequence>
<evidence type="ECO:0000313" key="14">
    <source>
        <dbReference type="EMBL" id="SBT20735.1"/>
    </source>
</evidence>
<dbReference type="Pfam" id="PF00015">
    <property type="entry name" value="MCPsignal"/>
    <property type="match status" value="1"/>
</dbReference>
<evidence type="ECO:0000256" key="1">
    <source>
        <dbReference type="ARBA" id="ARBA00004651"/>
    </source>
</evidence>
<dbReference type="InterPro" id="IPR029151">
    <property type="entry name" value="Sensor-like_sf"/>
</dbReference>
<dbReference type="PANTHER" id="PTHR32089">
    <property type="entry name" value="METHYL-ACCEPTING CHEMOTAXIS PROTEIN MCPB"/>
    <property type="match status" value="1"/>
</dbReference>
<evidence type="ECO:0000313" key="13">
    <source>
        <dbReference type="EMBL" id="SBT17966.1"/>
    </source>
</evidence>
<evidence type="ECO:0000256" key="8">
    <source>
        <dbReference type="ARBA" id="ARBA00029447"/>
    </source>
</evidence>
<dbReference type="CDD" id="cd12912">
    <property type="entry name" value="PDC2_MCP_like"/>
    <property type="match status" value="1"/>
</dbReference>
<evidence type="ECO:0000256" key="7">
    <source>
        <dbReference type="ARBA" id="ARBA00023224"/>
    </source>
</evidence>
<evidence type="ECO:0000256" key="9">
    <source>
        <dbReference type="PROSITE-ProRule" id="PRU00284"/>
    </source>
</evidence>
<dbReference type="InterPro" id="IPR004089">
    <property type="entry name" value="MCPsignal_dom"/>
</dbReference>
<dbReference type="Gene3D" id="3.30.450.20">
    <property type="entry name" value="PAS domain"/>
    <property type="match status" value="2"/>
</dbReference>
<dbReference type="PANTHER" id="PTHR32089:SF117">
    <property type="entry name" value="METHYL ACCEPTING SENSORY TRANSDUCER WITH CACHE_1 SMALL MOLECULE BINDING DOMAIN"/>
    <property type="match status" value="1"/>
</dbReference>
<dbReference type="Proteomes" id="UP000092840">
    <property type="component" value="Unassembled WGS sequence"/>
</dbReference>
<dbReference type="GO" id="GO:0006935">
    <property type="term" value="P:chemotaxis"/>
    <property type="evidence" value="ECO:0007669"/>
    <property type="project" value="UniProtKB-KW"/>
</dbReference>
<reference evidence="14 15" key="2">
    <citation type="submission" date="2016-06" db="EMBL/GenBank/DDBJ databases">
        <authorList>
            <person name="Rodrigo-Torres L."/>
            <person name="Arahal D.R."/>
        </authorList>
    </citation>
    <scope>NUCLEOTIDE SEQUENCE [LARGE SCALE GENOMIC DNA]</scope>
    <source>
        <strain evidence="14 15">CECT 5116</strain>
    </source>
</reference>
<keyword evidence="6 10" id="KW-0472">Membrane</keyword>
<evidence type="ECO:0000256" key="10">
    <source>
        <dbReference type="SAM" id="Phobius"/>
    </source>
</evidence>
<dbReference type="SMART" id="SM00283">
    <property type="entry name" value="MA"/>
    <property type="match status" value="1"/>
</dbReference>
<feature type="domain" description="Methyl-accepting transducer" evidence="11">
    <location>
        <begin position="351"/>
        <end position="587"/>
    </location>
</feature>
<dbReference type="CDD" id="cd06225">
    <property type="entry name" value="HAMP"/>
    <property type="match status" value="1"/>
</dbReference>
<protein>
    <submittedName>
        <fullName evidence="13">Methyl-accepting chemotaxis protein PctC</fullName>
    </submittedName>
</protein>
<evidence type="ECO:0000313" key="16">
    <source>
        <dbReference type="Proteomes" id="UP000092871"/>
    </source>
</evidence>
<evidence type="ECO:0000256" key="3">
    <source>
        <dbReference type="ARBA" id="ARBA00022500"/>
    </source>
</evidence>
<dbReference type="PROSITE" id="PS50885">
    <property type="entry name" value="HAMP"/>
    <property type="match status" value="1"/>
</dbReference>
<keyword evidence="4 10" id="KW-0812">Transmembrane</keyword>
<organism evidence="13 16">
    <name type="scientific">Marinomonas gallaica</name>
    <dbReference type="NCBI Taxonomy" id="1806667"/>
    <lineage>
        <taxon>Bacteria</taxon>
        <taxon>Pseudomonadati</taxon>
        <taxon>Pseudomonadota</taxon>
        <taxon>Gammaproteobacteria</taxon>
        <taxon>Oceanospirillales</taxon>
        <taxon>Oceanospirillaceae</taxon>
        <taxon>Marinomonas</taxon>
    </lineage>
</organism>
<dbReference type="OrthoDB" id="2489132at2"/>
<keyword evidence="15" id="KW-1185">Reference proteome</keyword>
<evidence type="ECO:0000256" key="5">
    <source>
        <dbReference type="ARBA" id="ARBA00022989"/>
    </source>
</evidence>
<feature type="transmembrane region" description="Helical" evidence="10">
    <location>
        <begin position="272"/>
        <end position="295"/>
    </location>
</feature>
<keyword evidence="5 10" id="KW-1133">Transmembrane helix</keyword>
<keyword evidence="7 9" id="KW-0807">Transducer</keyword>
<dbReference type="FunFam" id="1.10.287.950:FF:000001">
    <property type="entry name" value="Methyl-accepting chemotaxis sensory transducer"/>
    <property type="match status" value="1"/>
</dbReference>
<dbReference type="GO" id="GO:0005886">
    <property type="term" value="C:plasma membrane"/>
    <property type="evidence" value="ECO:0007669"/>
    <property type="project" value="UniProtKB-SubCell"/>
</dbReference>
<evidence type="ECO:0000313" key="15">
    <source>
        <dbReference type="Proteomes" id="UP000092840"/>
    </source>
</evidence>
<dbReference type="Gene3D" id="1.10.287.950">
    <property type="entry name" value="Methyl-accepting chemotaxis protein"/>
    <property type="match status" value="1"/>
</dbReference>
<dbReference type="AlphaFoldDB" id="A0A1C3JS79"/>
<name>A0A1C3JS79_9GAMM</name>
<evidence type="ECO:0000256" key="2">
    <source>
        <dbReference type="ARBA" id="ARBA00022475"/>
    </source>
</evidence>
<dbReference type="GO" id="GO:0007165">
    <property type="term" value="P:signal transduction"/>
    <property type="evidence" value="ECO:0007669"/>
    <property type="project" value="UniProtKB-KW"/>
</dbReference>